<dbReference type="HAMAP" id="MF_01859">
    <property type="entry name" value="23SrRNA_methyltr_G"/>
    <property type="match status" value="1"/>
</dbReference>
<dbReference type="Pfam" id="PF26049">
    <property type="entry name" value="RLMG_N"/>
    <property type="match status" value="1"/>
</dbReference>
<dbReference type="Proteomes" id="UP001521137">
    <property type="component" value="Unassembled WGS sequence"/>
</dbReference>
<keyword evidence="10" id="KW-1185">Reference proteome</keyword>
<dbReference type="RefSeq" id="WP_235313116.1">
    <property type="nucleotide sequence ID" value="NZ_JAKGAS010000007.1"/>
</dbReference>
<evidence type="ECO:0000259" key="7">
    <source>
        <dbReference type="Pfam" id="PF05175"/>
    </source>
</evidence>
<feature type="domain" description="RlmG N-terminal" evidence="8">
    <location>
        <begin position="3"/>
        <end position="183"/>
    </location>
</feature>
<keyword evidence="1 6" id="KW-0963">Cytoplasm</keyword>
<dbReference type="Gene3D" id="3.40.50.150">
    <property type="entry name" value="Vaccinia Virus protein VP39"/>
    <property type="match status" value="2"/>
</dbReference>
<gene>
    <name evidence="6" type="primary">rlmG</name>
    <name evidence="9" type="ORF">L0668_13160</name>
</gene>
<comment type="similarity">
    <text evidence="6">Belongs to the methyltransferase superfamily. RlmG family.</text>
</comment>
<keyword evidence="5 6" id="KW-0949">S-adenosyl-L-methionine</keyword>
<comment type="subcellular location">
    <subcellularLocation>
        <location evidence="6">Cytoplasm</location>
    </subcellularLocation>
</comment>
<proteinExistence type="inferred from homology"/>
<evidence type="ECO:0000256" key="3">
    <source>
        <dbReference type="ARBA" id="ARBA00022603"/>
    </source>
</evidence>
<dbReference type="PANTHER" id="PTHR47816">
    <property type="entry name" value="RIBOSOMAL RNA SMALL SUBUNIT METHYLTRANSFERASE C"/>
    <property type="match status" value="1"/>
</dbReference>
<comment type="function">
    <text evidence="6">Specifically methylates the guanine in position 1835 (m2G1835) of 23S rRNA.</text>
</comment>
<organism evidence="9 10">
    <name type="scientific">Paraglaciecola algarum</name>
    <dbReference type="NCBI Taxonomy" id="3050085"/>
    <lineage>
        <taxon>Bacteria</taxon>
        <taxon>Pseudomonadati</taxon>
        <taxon>Pseudomonadota</taxon>
        <taxon>Gammaproteobacteria</taxon>
        <taxon>Alteromonadales</taxon>
        <taxon>Alteromonadaceae</taxon>
        <taxon>Paraglaciecola</taxon>
    </lineage>
</organism>
<dbReference type="InterPro" id="IPR029063">
    <property type="entry name" value="SAM-dependent_MTases_sf"/>
</dbReference>
<reference evidence="9 10" key="1">
    <citation type="submission" date="2022-01" db="EMBL/GenBank/DDBJ databases">
        <title>Paraglaciecola sp. G1-23.</title>
        <authorList>
            <person name="Jin M.S."/>
            <person name="Han D.M."/>
            <person name="Kim H.M."/>
            <person name="Jeon C.O."/>
        </authorList>
    </citation>
    <scope>NUCLEOTIDE SEQUENCE [LARGE SCALE GENOMIC DNA]</scope>
    <source>
        <strain evidence="9 10">G1-23</strain>
    </source>
</reference>
<protein>
    <recommendedName>
        <fullName evidence="6">Ribosomal RNA large subunit methyltransferase G</fullName>
        <ecNumber evidence="6">2.1.1.174</ecNumber>
    </recommendedName>
    <alternativeName>
        <fullName evidence="6">23S rRNA m2G1835 methyltransferase</fullName>
    </alternativeName>
    <alternativeName>
        <fullName evidence="6">rRNA (guanine-N(2)-)-methyltransferase RlmG</fullName>
    </alternativeName>
</protein>
<keyword evidence="3 6" id="KW-0489">Methyltransferase</keyword>
<name>A0ABS9D812_9ALTE</name>
<dbReference type="EC" id="2.1.1.174" evidence="6"/>
<evidence type="ECO:0000259" key="8">
    <source>
        <dbReference type="Pfam" id="PF26049"/>
    </source>
</evidence>
<dbReference type="InterPro" id="IPR046977">
    <property type="entry name" value="RsmC/RlmG"/>
</dbReference>
<evidence type="ECO:0000256" key="2">
    <source>
        <dbReference type="ARBA" id="ARBA00022552"/>
    </source>
</evidence>
<evidence type="ECO:0000313" key="9">
    <source>
        <dbReference type="EMBL" id="MCF2949064.1"/>
    </source>
</evidence>
<keyword evidence="2 6" id="KW-0698">rRNA processing</keyword>
<feature type="domain" description="Methyltransferase small" evidence="7">
    <location>
        <begin position="204"/>
        <end position="380"/>
    </location>
</feature>
<dbReference type="GO" id="GO:0032259">
    <property type="term" value="P:methylation"/>
    <property type="evidence" value="ECO:0007669"/>
    <property type="project" value="UniProtKB-KW"/>
</dbReference>
<sequence length="384" mass="43325">MNTSLTLLNRELQLVRYPQNLQHPSWQAWDAADEYLIEHVEQNISDINNLKMRIYNDDFGALACWFAHLEPDLISDSFVAQQACLQNLTQNQLSIDPEHFFDSVTLPIDVADLVLIKVPKTTALLEQQLIDLQKYVTPQTQVIAAGKANLIQKSTQALFDKYLGPCHTSLAKKKSRLIFCQPTGDKSHTSPYPTVWYTDKPRFEISNLANVFARQQLDIGARFMLQHLSKLPDLQNKTIVDLGCGNGVLGLHILAKQPDTQVVFVDESHMAIESAKHNIETNLANAVSNCEFIVNNCLDHFAEKSKFSSIDLVLCNPPFHQQNTITDHIAWQMFKGSKDLLTKGGQIFVIGNRHLDYPAKLKRLFGNVTVVARDKKFSILSATK</sequence>
<evidence type="ECO:0000313" key="10">
    <source>
        <dbReference type="Proteomes" id="UP001521137"/>
    </source>
</evidence>
<keyword evidence="4 6" id="KW-0808">Transferase</keyword>
<dbReference type="PIRSF" id="PIRSF037565">
    <property type="entry name" value="RRNA_m2G_Mtase_RsmD_prd"/>
    <property type="match status" value="1"/>
</dbReference>
<dbReference type="InterPro" id="IPR017237">
    <property type="entry name" value="RLMG"/>
</dbReference>
<comment type="caution">
    <text evidence="9">The sequence shown here is derived from an EMBL/GenBank/DDBJ whole genome shotgun (WGS) entry which is preliminary data.</text>
</comment>
<evidence type="ECO:0000256" key="1">
    <source>
        <dbReference type="ARBA" id="ARBA00022490"/>
    </source>
</evidence>
<dbReference type="PROSITE" id="PS00092">
    <property type="entry name" value="N6_MTASE"/>
    <property type="match status" value="1"/>
</dbReference>
<evidence type="ECO:0000256" key="6">
    <source>
        <dbReference type="HAMAP-Rule" id="MF_01859"/>
    </source>
</evidence>
<dbReference type="PANTHER" id="PTHR47816:SF5">
    <property type="entry name" value="RIBOSOMAL RNA LARGE SUBUNIT METHYLTRANSFERASE G"/>
    <property type="match status" value="1"/>
</dbReference>
<dbReference type="InterPro" id="IPR007848">
    <property type="entry name" value="Small_mtfrase_dom"/>
</dbReference>
<dbReference type="GO" id="GO:0008168">
    <property type="term" value="F:methyltransferase activity"/>
    <property type="evidence" value="ECO:0007669"/>
    <property type="project" value="UniProtKB-KW"/>
</dbReference>
<dbReference type="Pfam" id="PF05175">
    <property type="entry name" value="MTS"/>
    <property type="match status" value="1"/>
</dbReference>
<comment type="catalytic activity">
    <reaction evidence="6">
        <text>guanosine(1835) in 23S rRNA + S-adenosyl-L-methionine = N(2)-methylguanosine(1835) in 23S rRNA + S-adenosyl-L-homocysteine + H(+)</text>
        <dbReference type="Rhea" id="RHEA:42744"/>
        <dbReference type="Rhea" id="RHEA-COMP:10217"/>
        <dbReference type="Rhea" id="RHEA-COMP:10218"/>
        <dbReference type="ChEBI" id="CHEBI:15378"/>
        <dbReference type="ChEBI" id="CHEBI:57856"/>
        <dbReference type="ChEBI" id="CHEBI:59789"/>
        <dbReference type="ChEBI" id="CHEBI:74269"/>
        <dbReference type="ChEBI" id="CHEBI:74481"/>
        <dbReference type="EC" id="2.1.1.174"/>
    </reaction>
</comment>
<dbReference type="SUPFAM" id="SSF53335">
    <property type="entry name" value="S-adenosyl-L-methionine-dependent methyltransferases"/>
    <property type="match status" value="1"/>
</dbReference>
<dbReference type="CDD" id="cd02440">
    <property type="entry name" value="AdoMet_MTases"/>
    <property type="match status" value="1"/>
</dbReference>
<dbReference type="InterPro" id="IPR002052">
    <property type="entry name" value="DNA_methylase_N6_adenine_CS"/>
</dbReference>
<dbReference type="InterPro" id="IPR058679">
    <property type="entry name" value="RlmG_N"/>
</dbReference>
<evidence type="ECO:0000256" key="5">
    <source>
        <dbReference type="ARBA" id="ARBA00022691"/>
    </source>
</evidence>
<dbReference type="EMBL" id="JAKGAS010000007">
    <property type="protein sequence ID" value="MCF2949064.1"/>
    <property type="molecule type" value="Genomic_DNA"/>
</dbReference>
<accession>A0ABS9D812</accession>
<evidence type="ECO:0000256" key="4">
    <source>
        <dbReference type="ARBA" id="ARBA00022679"/>
    </source>
</evidence>